<dbReference type="InterPro" id="IPR001638">
    <property type="entry name" value="Solute-binding_3/MltF_N"/>
</dbReference>
<evidence type="ECO:0000256" key="2">
    <source>
        <dbReference type="ARBA" id="ARBA00022729"/>
    </source>
</evidence>
<comment type="similarity">
    <text evidence="1">Belongs to the bacterial solute-binding protein 3 family.</text>
</comment>
<feature type="domain" description="Solute-binding protein family 3/N-terminal" evidence="4">
    <location>
        <begin position="24"/>
        <end position="253"/>
    </location>
</feature>
<accession>A0A839UGT6</accession>
<sequence>MPRNVLIATLLLLVTGLAQANPQLVRVGGYQFAPFVEIAPNGQATGLTLDLIAALNDFQDDYEFVFVPSKPTQRYKEFEANRFDMVMFESKQWGWEDLPVDNTAPYLSGGERYIARAEPGRDQSYFNNLADKRLAGIKGYHYRFANFNADPDYLHRHFTINLIDSNAGSIRMVLSGRADVAVVTQSFLFRQLQRNPKLKQQLLISEEFDQHYQHTVLVRQGTKPTAQEVEQLLNDMRTQGALTKLWSRYGLELQSSTANDDSESNTVSAPNL</sequence>
<reference evidence="5 6" key="1">
    <citation type="submission" date="2020-08" db="EMBL/GenBank/DDBJ databases">
        <title>Genomic Encyclopedia of Type Strains, Phase III (KMG-III): the genomes of soil and plant-associated and newly described type strains.</title>
        <authorList>
            <person name="Whitman W."/>
        </authorList>
    </citation>
    <scope>NUCLEOTIDE SEQUENCE [LARGE SCALE GENOMIC DNA]</scope>
    <source>
        <strain evidence="5 6">CECT 8571</strain>
    </source>
</reference>
<comment type="caution">
    <text evidence="5">The sequence shown here is derived from an EMBL/GenBank/DDBJ whole genome shotgun (WGS) entry which is preliminary data.</text>
</comment>
<dbReference type="Proteomes" id="UP000559987">
    <property type="component" value="Unassembled WGS sequence"/>
</dbReference>
<evidence type="ECO:0000259" key="4">
    <source>
        <dbReference type="SMART" id="SM00062"/>
    </source>
</evidence>
<evidence type="ECO:0000256" key="3">
    <source>
        <dbReference type="SAM" id="SignalP"/>
    </source>
</evidence>
<gene>
    <name evidence="5" type="ORF">FHS30_000268</name>
</gene>
<dbReference type="SUPFAM" id="SSF53850">
    <property type="entry name" value="Periplasmic binding protein-like II"/>
    <property type="match status" value="1"/>
</dbReference>
<proteinExistence type="inferred from homology"/>
<evidence type="ECO:0000256" key="1">
    <source>
        <dbReference type="ARBA" id="ARBA00010333"/>
    </source>
</evidence>
<feature type="chain" id="PRO_5033029139" evidence="3">
    <location>
        <begin position="21"/>
        <end position="272"/>
    </location>
</feature>
<dbReference type="Pfam" id="PF00497">
    <property type="entry name" value="SBP_bac_3"/>
    <property type="match status" value="1"/>
</dbReference>
<dbReference type="AlphaFoldDB" id="A0A839UGT6"/>
<protein>
    <submittedName>
        <fullName evidence="5">ABC-type amino acid transport substrate-binding protein</fullName>
    </submittedName>
</protein>
<evidence type="ECO:0000313" key="6">
    <source>
        <dbReference type="Proteomes" id="UP000559987"/>
    </source>
</evidence>
<name>A0A839UGT6_9GAMM</name>
<keyword evidence="2 3" id="KW-0732">Signal</keyword>
<organism evidence="5 6">
    <name type="scientific">Simiduia aestuariiviva</name>
    <dbReference type="NCBI Taxonomy" id="1510459"/>
    <lineage>
        <taxon>Bacteria</taxon>
        <taxon>Pseudomonadati</taxon>
        <taxon>Pseudomonadota</taxon>
        <taxon>Gammaproteobacteria</taxon>
        <taxon>Cellvibrionales</taxon>
        <taxon>Cellvibrionaceae</taxon>
        <taxon>Simiduia</taxon>
    </lineage>
</organism>
<dbReference type="RefSeq" id="WP_183907519.1">
    <property type="nucleotide sequence ID" value="NZ_JACHXZ010000001.1"/>
</dbReference>
<keyword evidence="6" id="KW-1185">Reference proteome</keyword>
<feature type="signal peptide" evidence="3">
    <location>
        <begin position="1"/>
        <end position="20"/>
    </location>
</feature>
<dbReference type="EMBL" id="JACHXZ010000001">
    <property type="protein sequence ID" value="MBB3167092.1"/>
    <property type="molecule type" value="Genomic_DNA"/>
</dbReference>
<dbReference type="PANTHER" id="PTHR35936">
    <property type="entry name" value="MEMBRANE-BOUND LYTIC MUREIN TRANSGLYCOSYLASE F"/>
    <property type="match status" value="1"/>
</dbReference>
<dbReference type="Gene3D" id="3.40.190.10">
    <property type="entry name" value="Periplasmic binding protein-like II"/>
    <property type="match status" value="2"/>
</dbReference>
<evidence type="ECO:0000313" key="5">
    <source>
        <dbReference type="EMBL" id="MBB3167092.1"/>
    </source>
</evidence>
<dbReference type="PANTHER" id="PTHR35936:SF25">
    <property type="entry name" value="ABC TRANSPORTER SUBSTRATE-BINDING PROTEIN"/>
    <property type="match status" value="1"/>
</dbReference>
<dbReference type="SMART" id="SM00062">
    <property type="entry name" value="PBPb"/>
    <property type="match status" value="1"/>
</dbReference>